<organism evidence="1 2">
    <name type="scientific">Albugo candida</name>
    <dbReference type="NCBI Taxonomy" id="65357"/>
    <lineage>
        <taxon>Eukaryota</taxon>
        <taxon>Sar</taxon>
        <taxon>Stramenopiles</taxon>
        <taxon>Oomycota</taxon>
        <taxon>Peronosporomycetes</taxon>
        <taxon>Albuginales</taxon>
        <taxon>Albuginaceae</taxon>
        <taxon>Albugo</taxon>
    </lineage>
</organism>
<protein>
    <submittedName>
        <fullName evidence="1">Uncharacterized protein</fullName>
    </submittedName>
</protein>
<gene>
    <name evidence="1" type="ORF">BN9_113570</name>
</gene>
<evidence type="ECO:0000313" key="2">
    <source>
        <dbReference type="Proteomes" id="UP000053237"/>
    </source>
</evidence>
<dbReference type="AlphaFoldDB" id="A0A024GU49"/>
<dbReference type="InParanoid" id="A0A024GU49"/>
<dbReference type="Proteomes" id="UP000053237">
    <property type="component" value="Unassembled WGS sequence"/>
</dbReference>
<proteinExistence type="predicted"/>
<comment type="caution">
    <text evidence="1">The sequence shown here is derived from an EMBL/GenBank/DDBJ whole genome shotgun (WGS) entry which is preliminary data.</text>
</comment>
<accession>A0A024GU49</accession>
<name>A0A024GU49_9STRA</name>
<dbReference type="EMBL" id="CAIX01000359">
    <property type="protein sequence ID" value="CCI49883.1"/>
    <property type="molecule type" value="Genomic_DNA"/>
</dbReference>
<sequence length="70" mass="7539">MISTKLDGNCASITVSIALYGNEGVLILTLFAKLLHDVSSPSSAILHRRMLSIETSGLHKAANECFEYVS</sequence>
<reference evidence="1 2" key="1">
    <citation type="submission" date="2012-05" db="EMBL/GenBank/DDBJ databases">
        <title>Recombination and specialization in a pathogen metapopulation.</title>
        <authorList>
            <person name="Gardiner A."/>
            <person name="Kemen E."/>
            <person name="Schultz-Larsen T."/>
            <person name="MacLean D."/>
            <person name="Van Oosterhout C."/>
            <person name="Jones J.D.G."/>
        </authorList>
    </citation>
    <scope>NUCLEOTIDE SEQUENCE [LARGE SCALE GENOMIC DNA]</scope>
    <source>
        <strain evidence="1 2">Ac Nc2</strain>
    </source>
</reference>
<evidence type="ECO:0000313" key="1">
    <source>
        <dbReference type="EMBL" id="CCI49883.1"/>
    </source>
</evidence>
<keyword evidence="2" id="KW-1185">Reference proteome</keyword>